<gene>
    <name evidence="2" type="ORF">CXB51_006926</name>
</gene>
<dbReference type="AlphaFoldDB" id="A0A8J5ZAX6"/>
<feature type="domain" description="DUF7745" evidence="1">
    <location>
        <begin position="62"/>
        <end position="141"/>
    </location>
</feature>
<organism evidence="2 3">
    <name type="scientific">Gossypium anomalum</name>
    <dbReference type="NCBI Taxonomy" id="47600"/>
    <lineage>
        <taxon>Eukaryota</taxon>
        <taxon>Viridiplantae</taxon>
        <taxon>Streptophyta</taxon>
        <taxon>Embryophyta</taxon>
        <taxon>Tracheophyta</taxon>
        <taxon>Spermatophyta</taxon>
        <taxon>Magnoliopsida</taxon>
        <taxon>eudicotyledons</taxon>
        <taxon>Gunneridae</taxon>
        <taxon>Pentapetalae</taxon>
        <taxon>rosids</taxon>
        <taxon>malvids</taxon>
        <taxon>Malvales</taxon>
        <taxon>Malvaceae</taxon>
        <taxon>Malvoideae</taxon>
        <taxon>Gossypium</taxon>
    </lineage>
</organism>
<evidence type="ECO:0000313" key="2">
    <source>
        <dbReference type="EMBL" id="KAG8498360.1"/>
    </source>
</evidence>
<dbReference type="PANTHER" id="PTHR48200">
    <property type="entry name" value="PROTEIN, PUTATIVE-RELATED"/>
    <property type="match status" value="1"/>
</dbReference>
<dbReference type="OrthoDB" id="979197at2759"/>
<sequence>MENEFLDKVEDNAAVRIWSEKIQLKKGGSLAEGYTSELWDFTRISVTQNDLRELKEIWVHWDDEIKQLFYYNYGDMPYLLDIKVDKQLFQALAQFWNPAYNCFTFGNVDLVPTLEEYIVLLRYLKIHADKAYFRAVNVPTFVKKLFNITGMSEQYKEKVDVFALSIYGLMVFPKVLRHVDEAASDLFDRLNKRVTLVPAILAETFKSLNACRRARKERFIEYMQLLLAWFHSHF</sequence>
<dbReference type="EMBL" id="JAHUZN010000003">
    <property type="protein sequence ID" value="KAG8498360.1"/>
    <property type="molecule type" value="Genomic_DNA"/>
</dbReference>
<evidence type="ECO:0000259" key="1">
    <source>
        <dbReference type="Pfam" id="PF24924"/>
    </source>
</evidence>
<dbReference type="PANTHER" id="PTHR48200:SF1">
    <property type="entry name" value="AMINOTRANSFERASE-LIKE PLANT MOBILE DOMAIN-CONTAINING PROTEIN"/>
    <property type="match status" value="1"/>
</dbReference>
<feature type="domain" description="DUF7745" evidence="1">
    <location>
        <begin position="153"/>
        <end position="233"/>
    </location>
</feature>
<protein>
    <recommendedName>
        <fullName evidence="1">DUF7745 domain-containing protein</fullName>
    </recommendedName>
</protein>
<name>A0A8J5ZAX6_9ROSI</name>
<dbReference type="InterPro" id="IPR056647">
    <property type="entry name" value="DUF7745"/>
</dbReference>
<accession>A0A8J5ZAX6</accession>
<keyword evidence="3" id="KW-1185">Reference proteome</keyword>
<comment type="caution">
    <text evidence="2">The sequence shown here is derived from an EMBL/GenBank/DDBJ whole genome shotgun (WGS) entry which is preliminary data.</text>
</comment>
<dbReference type="Pfam" id="PF24924">
    <property type="entry name" value="DUF7745"/>
    <property type="match status" value="2"/>
</dbReference>
<proteinExistence type="predicted"/>
<evidence type="ECO:0000313" key="3">
    <source>
        <dbReference type="Proteomes" id="UP000701853"/>
    </source>
</evidence>
<reference evidence="2 3" key="1">
    <citation type="journal article" date="2021" name="bioRxiv">
        <title>The Gossypium anomalum genome as a resource for cotton improvement and evolutionary analysis of hybrid incompatibility.</title>
        <authorList>
            <person name="Grover C.E."/>
            <person name="Yuan D."/>
            <person name="Arick M.A."/>
            <person name="Miller E.R."/>
            <person name="Hu G."/>
            <person name="Peterson D.G."/>
            <person name="Wendel J.F."/>
            <person name="Udall J.A."/>
        </authorList>
    </citation>
    <scope>NUCLEOTIDE SEQUENCE [LARGE SCALE GENOMIC DNA]</scope>
    <source>
        <strain evidence="2">JFW-Udall</strain>
        <tissue evidence="2">Leaf</tissue>
    </source>
</reference>
<dbReference type="Proteomes" id="UP000701853">
    <property type="component" value="Chromosome 3"/>
</dbReference>